<name>A0A6A7ZJW9_9PSED</name>
<proteinExistence type="predicted"/>
<dbReference type="Gene3D" id="3.20.20.190">
    <property type="entry name" value="Phosphatidylinositol (PI) phosphodiesterase"/>
    <property type="match status" value="1"/>
</dbReference>
<accession>A0A6A7ZJW9</accession>
<dbReference type="PANTHER" id="PTHR13593:SF113">
    <property type="entry name" value="SI:DKEY-266F7.9"/>
    <property type="match status" value="1"/>
</dbReference>
<evidence type="ECO:0000313" key="2">
    <source>
        <dbReference type="Proteomes" id="UP000466863"/>
    </source>
</evidence>
<dbReference type="GO" id="GO:0006629">
    <property type="term" value="P:lipid metabolic process"/>
    <property type="evidence" value="ECO:0007669"/>
    <property type="project" value="InterPro"/>
</dbReference>
<dbReference type="GO" id="GO:0008081">
    <property type="term" value="F:phosphoric diester hydrolase activity"/>
    <property type="evidence" value="ECO:0007669"/>
    <property type="project" value="InterPro"/>
</dbReference>
<dbReference type="PANTHER" id="PTHR13593">
    <property type="match status" value="1"/>
</dbReference>
<dbReference type="AlphaFoldDB" id="A0A6A7ZJW9"/>
<dbReference type="InterPro" id="IPR051057">
    <property type="entry name" value="PI-PLC_domain"/>
</dbReference>
<protein>
    <submittedName>
        <fullName evidence="1">Uncharacterized protein</fullName>
    </submittedName>
</protein>
<dbReference type="EMBL" id="WIVV01000285">
    <property type="protein sequence ID" value="MQU46163.1"/>
    <property type="molecule type" value="Genomic_DNA"/>
</dbReference>
<dbReference type="RefSeq" id="WP_153334548.1">
    <property type="nucleotide sequence ID" value="NZ_CP181271.1"/>
</dbReference>
<reference evidence="1 2" key="1">
    <citation type="submission" date="2019-10" db="EMBL/GenBank/DDBJ databases">
        <title>Evaluation of single-gene subtyping targets for Pseudomonas.</title>
        <authorList>
            <person name="Reichler S.J."/>
            <person name="Orsi R.H."/>
            <person name="Wiedmann M."/>
            <person name="Martin N.H."/>
            <person name="Murphy S.I."/>
        </authorList>
    </citation>
    <scope>NUCLEOTIDE SEQUENCE [LARGE SCALE GENOMIC DNA]</scope>
    <source>
        <strain evidence="1 2">FSL R10-1876</strain>
    </source>
</reference>
<evidence type="ECO:0000313" key="1">
    <source>
        <dbReference type="EMBL" id="MQU46163.1"/>
    </source>
</evidence>
<gene>
    <name evidence="1" type="ORF">GHO28_27250</name>
</gene>
<comment type="caution">
    <text evidence="1">The sequence shown here is derived from an EMBL/GenBank/DDBJ whole genome shotgun (WGS) entry which is preliminary data.</text>
</comment>
<sequence>MKNPSNKTPTYHLSTWMTDLGNTLNNLKLHQLTLPSTHNAGMDKKGIGGPVEGWIACQNDTFPFQIAQGARVFDLRVNARVFNGTLYGFDFFHGPFSSNRSVLGLIKDCNAFFKNDYNTKKHELIILQFQEFKNFRPSDYERLLTQLTQGFSGTGSSTKILPRAASDLTIRDIRSRYAGHNIIIASDKFGSHSDVWNDISHEWIGHDIPSEQELDIFIDQKTQETNQSKLWSLQSVRYKKLYGPLDISDYINKKFKPDAQALINSNIINVDFIENSSIVPYCISVNLYKVERLIDKDTRLNPPYMMNSGMADGAPIS</sequence>
<organism evidence="1 2">
    <name type="scientific">Pseudomonas helleri</name>
    <dbReference type="NCBI Taxonomy" id="1608996"/>
    <lineage>
        <taxon>Bacteria</taxon>
        <taxon>Pseudomonadati</taxon>
        <taxon>Pseudomonadota</taxon>
        <taxon>Gammaproteobacteria</taxon>
        <taxon>Pseudomonadales</taxon>
        <taxon>Pseudomonadaceae</taxon>
        <taxon>Pseudomonas</taxon>
    </lineage>
</organism>
<dbReference type="Proteomes" id="UP000466863">
    <property type="component" value="Unassembled WGS sequence"/>
</dbReference>
<dbReference type="InterPro" id="IPR017946">
    <property type="entry name" value="PLC-like_Pdiesterase_TIM-brl"/>
</dbReference>
<dbReference type="SUPFAM" id="SSF51695">
    <property type="entry name" value="PLC-like phosphodiesterases"/>
    <property type="match status" value="1"/>
</dbReference>